<dbReference type="EMBL" id="ML213602">
    <property type="protein sequence ID" value="TFK38838.1"/>
    <property type="molecule type" value="Genomic_DNA"/>
</dbReference>
<dbReference type="AlphaFoldDB" id="A0A5C3M3T5"/>
<evidence type="ECO:0000256" key="1">
    <source>
        <dbReference type="SAM" id="MobiDB-lite"/>
    </source>
</evidence>
<reference evidence="2 3" key="1">
    <citation type="journal article" date="2019" name="Nat. Ecol. Evol.">
        <title>Megaphylogeny resolves global patterns of mushroom evolution.</title>
        <authorList>
            <person name="Varga T."/>
            <person name="Krizsan K."/>
            <person name="Foldi C."/>
            <person name="Dima B."/>
            <person name="Sanchez-Garcia M."/>
            <person name="Sanchez-Ramirez S."/>
            <person name="Szollosi G.J."/>
            <person name="Szarkandi J.G."/>
            <person name="Papp V."/>
            <person name="Albert L."/>
            <person name="Andreopoulos W."/>
            <person name="Angelini C."/>
            <person name="Antonin V."/>
            <person name="Barry K.W."/>
            <person name="Bougher N.L."/>
            <person name="Buchanan P."/>
            <person name="Buyck B."/>
            <person name="Bense V."/>
            <person name="Catcheside P."/>
            <person name="Chovatia M."/>
            <person name="Cooper J."/>
            <person name="Damon W."/>
            <person name="Desjardin D."/>
            <person name="Finy P."/>
            <person name="Geml J."/>
            <person name="Haridas S."/>
            <person name="Hughes K."/>
            <person name="Justo A."/>
            <person name="Karasinski D."/>
            <person name="Kautmanova I."/>
            <person name="Kiss B."/>
            <person name="Kocsube S."/>
            <person name="Kotiranta H."/>
            <person name="LaButti K.M."/>
            <person name="Lechner B.E."/>
            <person name="Liimatainen K."/>
            <person name="Lipzen A."/>
            <person name="Lukacs Z."/>
            <person name="Mihaltcheva S."/>
            <person name="Morgado L.N."/>
            <person name="Niskanen T."/>
            <person name="Noordeloos M.E."/>
            <person name="Ohm R.A."/>
            <person name="Ortiz-Santana B."/>
            <person name="Ovrebo C."/>
            <person name="Racz N."/>
            <person name="Riley R."/>
            <person name="Savchenko A."/>
            <person name="Shiryaev A."/>
            <person name="Soop K."/>
            <person name="Spirin V."/>
            <person name="Szebenyi C."/>
            <person name="Tomsovsky M."/>
            <person name="Tulloss R.E."/>
            <person name="Uehling J."/>
            <person name="Grigoriev I.V."/>
            <person name="Vagvolgyi C."/>
            <person name="Papp T."/>
            <person name="Martin F.M."/>
            <person name="Miettinen O."/>
            <person name="Hibbett D.S."/>
            <person name="Nagy L.G."/>
        </authorList>
    </citation>
    <scope>NUCLEOTIDE SEQUENCE [LARGE SCALE GENOMIC DNA]</scope>
    <source>
        <strain evidence="2 3">CBS 166.37</strain>
    </source>
</reference>
<accession>A0A5C3M3T5</accession>
<protein>
    <submittedName>
        <fullName evidence="2">Uncharacterized protein</fullName>
    </submittedName>
</protein>
<dbReference type="Proteomes" id="UP000308652">
    <property type="component" value="Unassembled WGS sequence"/>
</dbReference>
<sequence length="230" mass="24542">MVCVNVKGGVKQMGMVCPLRRDDIQVGKGMSTLQEGGCMGWQGHAHIKRGKDIQMGKGGPTLKEGKIHGWEGVGPCQRKEDTPVGKGRPTLEENTWVGRGMPMSKEVVVTGPRYESSCTIAEEGRKVEEGRGVLALPSSLPSPPPLYLSSFSPYCPPLCPLLLVLSSSSSPPCPGPLILLAPSSPSHPLLHPLCPLLVVLSISSSLFPHCPLLLVLTAVGHLAGHFHQRR</sequence>
<evidence type="ECO:0000313" key="3">
    <source>
        <dbReference type="Proteomes" id="UP000308652"/>
    </source>
</evidence>
<feature type="region of interest" description="Disordered" evidence="1">
    <location>
        <begin position="72"/>
        <end position="96"/>
    </location>
</feature>
<gene>
    <name evidence="2" type="ORF">BDQ12DRAFT_723177</name>
</gene>
<evidence type="ECO:0000313" key="2">
    <source>
        <dbReference type="EMBL" id="TFK38838.1"/>
    </source>
</evidence>
<proteinExistence type="predicted"/>
<name>A0A5C3M3T5_9AGAR</name>
<organism evidence="2 3">
    <name type="scientific">Crucibulum laeve</name>
    <dbReference type="NCBI Taxonomy" id="68775"/>
    <lineage>
        <taxon>Eukaryota</taxon>
        <taxon>Fungi</taxon>
        <taxon>Dikarya</taxon>
        <taxon>Basidiomycota</taxon>
        <taxon>Agaricomycotina</taxon>
        <taxon>Agaricomycetes</taxon>
        <taxon>Agaricomycetidae</taxon>
        <taxon>Agaricales</taxon>
        <taxon>Agaricineae</taxon>
        <taxon>Nidulariaceae</taxon>
        <taxon>Crucibulum</taxon>
    </lineage>
</organism>
<keyword evidence="3" id="KW-1185">Reference proteome</keyword>